<dbReference type="EMBL" id="ML987199">
    <property type="protein sequence ID" value="KAF2245961.1"/>
    <property type="molecule type" value="Genomic_DNA"/>
</dbReference>
<feature type="region of interest" description="Disordered" evidence="1">
    <location>
        <begin position="141"/>
        <end position="325"/>
    </location>
</feature>
<dbReference type="AlphaFoldDB" id="A0A6A6I6H8"/>
<feature type="compositionally biased region" description="Basic and acidic residues" evidence="1">
    <location>
        <begin position="194"/>
        <end position="203"/>
    </location>
</feature>
<feature type="compositionally biased region" description="Basic residues" evidence="1">
    <location>
        <begin position="9"/>
        <end position="23"/>
    </location>
</feature>
<reference evidence="2" key="1">
    <citation type="journal article" date="2020" name="Stud. Mycol.">
        <title>101 Dothideomycetes genomes: a test case for predicting lifestyles and emergence of pathogens.</title>
        <authorList>
            <person name="Haridas S."/>
            <person name="Albert R."/>
            <person name="Binder M."/>
            <person name="Bloem J."/>
            <person name="Labutti K."/>
            <person name="Salamov A."/>
            <person name="Andreopoulos B."/>
            <person name="Baker S."/>
            <person name="Barry K."/>
            <person name="Bills G."/>
            <person name="Bluhm B."/>
            <person name="Cannon C."/>
            <person name="Castanera R."/>
            <person name="Culley D."/>
            <person name="Daum C."/>
            <person name="Ezra D."/>
            <person name="Gonzalez J."/>
            <person name="Henrissat B."/>
            <person name="Kuo A."/>
            <person name="Liang C."/>
            <person name="Lipzen A."/>
            <person name="Lutzoni F."/>
            <person name="Magnuson J."/>
            <person name="Mondo S."/>
            <person name="Nolan M."/>
            <person name="Ohm R."/>
            <person name="Pangilinan J."/>
            <person name="Park H.-J."/>
            <person name="Ramirez L."/>
            <person name="Alfaro M."/>
            <person name="Sun H."/>
            <person name="Tritt A."/>
            <person name="Yoshinaga Y."/>
            <person name="Zwiers L.-H."/>
            <person name="Turgeon B."/>
            <person name="Goodwin S."/>
            <person name="Spatafora J."/>
            <person name="Crous P."/>
            <person name="Grigoriev I."/>
        </authorList>
    </citation>
    <scope>NUCLEOTIDE SEQUENCE</scope>
    <source>
        <strain evidence="2">CBS 122368</strain>
    </source>
</reference>
<feature type="compositionally biased region" description="Pro residues" evidence="1">
    <location>
        <begin position="308"/>
        <end position="324"/>
    </location>
</feature>
<evidence type="ECO:0000256" key="1">
    <source>
        <dbReference type="SAM" id="MobiDB-lite"/>
    </source>
</evidence>
<feature type="compositionally biased region" description="Basic and acidic residues" evidence="1">
    <location>
        <begin position="141"/>
        <end position="164"/>
    </location>
</feature>
<evidence type="ECO:0000313" key="2">
    <source>
        <dbReference type="EMBL" id="KAF2245961.1"/>
    </source>
</evidence>
<feature type="compositionally biased region" description="Pro residues" evidence="1">
    <location>
        <begin position="276"/>
        <end position="287"/>
    </location>
</feature>
<feature type="region of interest" description="Disordered" evidence="1">
    <location>
        <begin position="1"/>
        <end position="39"/>
    </location>
</feature>
<keyword evidence="3" id="KW-1185">Reference proteome</keyword>
<dbReference type="GeneID" id="54586988"/>
<dbReference type="RefSeq" id="XP_033680965.1">
    <property type="nucleotide sequence ID" value="XM_033833658.1"/>
</dbReference>
<proteinExistence type="predicted"/>
<gene>
    <name evidence="2" type="ORF">BU26DRAFT_567476</name>
</gene>
<sequence length="433" mass="49332">MARKPPSQKPKRAQRAQRANRAKSRFETPAPFRRGITPSVATYRLRRRTRAPATYCPQWPQIDGDEEENAQEMVQTVADHEEHHEGVDHISGGPFSSTGEEVLSESDLSGFPDDFSESAHEIVRSTANGTQRRTCIESFSDHEEVEAGDHRSLRARARQERPTLDRIVGPSRQDRPAREIPMSQDGPVLSKSRAQREEVRSEFIESDTGQETLEQRPESEEAEEIGVMKVDSEDTVHYVPPTASDPAASAGLRGFRRQPEPGEPSGFSNGRIYPNPRNPYLPTPPRPQEQCSERASPRSEAQAYTICRPPPTALPPSPTTPPQDPTHIFPHLNARLIDFERLTRTTHPYLTHATEPSVIYDLLLAQYIVADCVREAREQRLRPVDELEYLRLVLRFREERPLQAGKEYPVNKLWFVMFVREWWGKRAGVRGRE</sequence>
<organism evidence="2 3">
    <name type="scientific">Trematosphaeria pertusa</name>
    <dbReference type="NCBI Taxonomy" id="390896"/>
    <lineage>
        <taxon>Eukaryota</taxon>
        <taxon>Fungi</taxon>
        <taxon>Dikarya</taxon>
        <taxon>Ascomycota</taxon>
        <taxon>Pezizomycotina</taxon>
        <taxon>Dothideomycetes</taxon>
        <taxon>Pleosporomycetidae</taxon>
        <taxon>Pleosporales</taxon>
        <taxon>Massarineae</taxon>
        <taxon>Trematosphaeriaceae</taxon>
        <taxon>Trematosphaeria</taxon>
    </lineage>
</organism>
<feature type="region of interest" description="Disordered" evidence="1">
    <location>
        <begin position="81"/>
        <end position="115"/>
    </location>
</feature>
<protein>
    <submittedName>
        <fullName evidence="2">Uncharacterized protein</fullName>
    </submittedName>
</protein>
<dbReference type="Proteomes" id="UP000800094">
    <property type="component" value="Unassembled WGS sequence"/>
</dbReference>
<name>A0A6A6I6H8_9PLEO</name>
<evidence type="ECO:0000313" key="3">
    <source>
        <dbReference type="Proteomes" id="UP000800094"/>
    </source>
</evidence>
<accession>A0A6A6I6H8</accession>